<protein>
    <recommendedName>
        <fullName evidence="5">Nudix hydrolase domain-containing protein</fullName>
    </recommendedName>
</protein>
<evidence type="ECO:0000313" key="4">
    <source>
        <dbReference type="EMBL" id="QHT79320.1"/>
    </source>
</evidence>
<dbReference type="Pfam" id="PF00293">
    <property type="entry name" value="NUDIX"/>
    <property type="match status" value="1"/>
</dbReference>
<dbReference type="SUPFAM" id="SSF55811">
    <property type="entry name" value="Nudix"/>
    <property type="match status" value="1"/>
</dbReference>
<dbReference type="EMBL" id="MN739947">
    <property type="protein sequence ID" value="QHT79320.1"/>
    <property type="molecule type" value="Genomic_DNA"/>
</dbReference>
<name>A0A6C0HG27_9ZZZZ</name>
<dbReference type="PROSITE" id="PS50158">
    <property type="entry name" value="ZF_CCHC"/>
    <property type="match status" value="1"/>
</dbReference>
<dbReference type="PANTHER" id="PTHR23114">
    <property type="entry name" value="M7GPPPN-MRNA HYDROLASE"/>
    <property type="match status" value="1"/>
</dbReference>
<dbReference type="GO" id="GO:0003676">
    <property type="term" value="F:nucleic acid binding"/>
    <property type="evidence" value="ECO:0007669"/>
    <property type="project" value="InterPro"/>
</dbReference>
<dbReference type="Pfam" id="PF00098">
    <property type="entry name" value="zf-CCHC"/>
    <property type="match status" value="1"/>
</dbReference>
<proteinExistence type="predicted"/>
<dbReference type="PROSITE" id="PS00893">
    <property type="entry name" value="NUDIX_BOX"/>
    <property type="match status" value="1"/>
</dbReference>
<dbReference type="GO" id="GO:0008270">
    <property type="term" value="F:zinc ion binding"/>
    <property type="evidence" value="ECO:0007669"/>
    <property type="project" value="InterPro"/>
</dbReference>
<evidence type="ECO:0008006" key="5">
    <source>
        <dbReference type="Google" id="ProtNLM"/>
    </source>
</evidence>
<dbReference type="InterPro" id="IPR000086">
    <property type="entry name" value="NUDIX_hydrolase_dom"/>
</dbReference>
<dbReference type="PROSITE" id="PS51462">
    <property type="entry name" value="NUDIX"/>
    <property type="match status" value="1"/>
</dbReference>
<organism evidence="4">
    <name type="scientific">viral metagenome</name>
    <dbReference type="NCBI Taxonomy" id="1070528"/>
    <lineage>
        <taxon>unclassified sequences</taxon>
        <taxon>metagenomes</taxon>
        <taxon>organismal metagenomes</taxon>
    </lineage>
</organism>
<dbReference type="GO" id="GO:0000290">
    <property type="term" value="P:deadenylation-dependent decapping of nuclear-transcribed mRNA"/>
    <property type="evidence" value="ECO:0007669"/>
    <property type="project" value="TreeGrafter"/>
</dbReference>
<keyword evidence="1" id="KW-0378">Hydrolase</keyword>
<dbReference type="InterPro" id="IPR020084">
    <property type="entry name" value="NUDIX_hydrolase_CS"/>
</dbReference>
<feature type="domain" description="CCHC-type" evidence="2">
    <location>
        <begin position="3"/>
        <end position="18"/>
    </location>
</feature>
<evidence type="ECO:0000259" key="2">
    <source>
        <dbReference type="PROSITE" id="PS50158"/>
    </source>
</evidence>
<accession>A0A6C0HG27</accession>
<dbReference type="InterPro" id="IPR001878">
    <property type="entry name" value="Znf_CCHC"/>
</dbReference>
<dbReference type="AlphaFoldDB" id="A0A6C0HG27"/>
<dbReference type="Gene3D" id="3.90.79.10">
    <property type="entry name" value="Nucleoside Triphosphate Pyrophosphohydrolase"/>
    <property type="match status" value="1"/>
</dbReference>
<reference evidence="4" key="1">
    <citation type="journal article" date="2020" name="Nature">
        <title>Giant virus diversity and host interactions through global metagenomics.</title>
        <authorList>
            <person name="Schulz F."/>
            <person name="Roux S."/>
            <person name="Paez-Espino D."/>
            <person name="Jungbluth S."/>
            <person name="Walsh D.A."/>
            <person name="Denef V.J."/>
            <person name="McMahon K.D."/>
            <person name="Konstantinidis K.T."/>
            <person name="Eloe-Fadrosh E.A."/>
            <person name="Kyrpides N.C."/>
            <person name="Woyke T."/>
        </authorList>
    </citation>
    <scope>NUCLEOTIDE SEQUENCE</scope>
    <source>
        <strain evidence="4">GVMAG-M-3300023179-99</strain>
    </source>
</reference>
<dbReference type="InterPro" id="IPR015797">
    <property type="entry name" value="NUDIX_hydrolase-like_dom_sf"/>
</dbReference>
<dbReference type="PANTHER" id="PTHR23114:SF17">
    <property type="entry name" value="M7GPPPN-MRNA HYDROLASE"/>
    <property type="match status" value="1"/>
</dbReference>
<dbReference type="GO" id="GO:0005737">
    <property type="term" value="C:cytoplasm"/>
    <property type="evidence" value="ECO:0007669"/>
    <property type="project" value="TreeGrafter"/>
</dbReference>
<evidence type="ECO:0000256" key="1">
    <source>
        <dbReference type="ARBA" id="ARBA00022801"/>
    </source>
</evidence>
<sequence>MYCNNCGEKGHVFRDCSKPVMSCGLILLDSSKLPCDPESVKVLMVRRKHSMAFTEFVRGKYDLHDHDFIRRLIENMTFGEHSLLTNLSFPDIWTQHWGVGRDHHSHEYEVSKTKFESLPISLFQGGGYEESEWGFPKGRRQHRETDLNCAIREFSEETDIPRETYTVCNNLSFEETYKGTNGVEYRHLYFLSVTTGEIVLNTVMTHEQEREICEVKWMTLAECSGTTRPHLLQRSNLLENLKKTITLFNT</sequence>
<dbReference type="GO" id="GO:0016787">
    <property type="term" value="F:hydrolase activity"/>
    <property type="evidence" value="ECO:0007669"/>
    <property type="project" value="UniProtKB-KW"/>
</dbReference>
<feature type="domain" description="Nudix hydrolase" evidence="3">
    <location>
        <begin position="18"/>
        <end position="242"/>
    </location>
</feature>
<evidence type="ECO:0000259" key="3">
    <source>
        <dbReference type="PROSITE" id="PS51462"/>
    </source>
</evidence>